<evidence type="ECO:0000313" key="15">
    <source>
        <dbReference type="Proteomes" id="UP000006051"/>
    </source>
</evidence>
<dbReference type="GeneID" id="71569157"/>
<evidence type="ECO:0000256" key="2">
    <source>
        <dbReference type="ARBA" id="ARBA00005810"/>
    </source>
</evidence>
<dbReference type="STRING" id="867902.Ornrh_0866"/>
<keyword evidence="15" id="KW-1185">Reference proteome</keyword>
<dbReference type="GeneID" id="97257574"/>
<keyword evidence="8" id="KW-0067">ATP-binding</keyword>
<evidence type="ECO:0000256" key="8">
    <source>
        <dbReference type="ARBA" id="ARBA00022840"/>
    </source>
</evidence>
<dbReference type="SUPFAM" id="SSF55083">
    <property type="entry name" value="6-hydroxymethyl-7,8-dihydropterin pyrophosphokinase, HPPK"/>
    <property type="match status" value="1"/>
</dbReference>
<comment type="similarity">
    <text evidence="2">Belongs to the HPPK family.</text>
</comment>
<dbReference type="GO" id="GO:0005524">
    <property type="term" value="F:ATP binding"/>
    <property type="evidence" value="ECO:0007669"/>
    <property type="project" value="UniProtKB-KW"/>
</dbReference>
<keyword evidence="6" id="KW-0547">Nucleotide-binding</keyword>
<evidence type="ECO:0000256" key="1">
    <source>
        <dbReference type="ARBA" id="ARBA00005051"/>
    </source>
</evidence>
<evidence type="ECO:0000256" key="6">
    <source>
        <dbReference type="ARBA" id="ARBA00022741"/>
    </source>
</evidence>
<proteinExistence type="inferred from homology"/>
<evidence type="ECO:0000256" key="5">
    <source>
        <dbReference type="ARBA" id="ARBA00022679"/>
    </source>
</evidence>
<evidence type="ECO:0000313" key="14">
    <source>
        <dbReference type="EMBL" id="AFL97061.1"/>
    </source>
</evidence>
<dbReference type="eggNOG" id="COG0801">
    <property type="taxonomic scope" value="Bacteria"/>
</dbReference>
<dbReference type="PANTHER" id="PTHR43071:SF1">
    <property type="entry name" value="2-AMINO-4-HYDROXY-6-HYDROXYMETHYLDIHYDROPTERIDINE PYROPHOSPHOKINASE"/>
    <property type="match status" value="1"/>
</dbReference>
<evidence type="ECO:0000259" key="13">
    <source>
        <dbReference type="Pfam" id="PF01288"/>
    </source>
</evidence>
<comment type="pathway">
    <text evidence="1">Cofactor biosynthesis; tetrahydrofolate biosynthesis; 2-amino-4-hydroxy-6-hydroxymethyl-7,8-dihydropteridine diphosphate from 7,8-dihydroneopterin triphosphate: step 4/4.</text>
</comment>
<keyword evidence="9" id="KW-0289">Folate biosynthesis</keyword>
<reference evidence="14 15" key="1">
    <citation type="submission" date="2012-06" db="EMBL/GenBank/DDBJ databases">
        <title>The complete genome of Ornithobacterium rhinotracheale DSM 15997.</title>
        <authorList>
            <consortium name="US DOE Joint Genome Institute (JGI-PGF)"/>
            <person name="Lucas S."/>
            <person name="Copeland A."/>
            <person name="Lapidus A."/>
            <person name="Goodwin L."/>
            <person name="Pitluck S."/>
            <person name="Peters L."/>
            <person name="Mikhailova N."/>
            <person name="Teshima H."/>
            <person name="Kyrpides N."/>
            <person name="Mavromatis K."/>
            <person name="Pagani I."/>
            <person name="Ivanova N."/>
            <person name="Ovchinnikova G."/>
            <person name="Zeytun A."/>
            <person name="Detter J.C."/>
            <person name="Han C."/>
            <person name="Land M."/>
            <person name="Hauser L."/>
            <person name="Markowitz V."/>
            <person name="Cheng J.-F."/>
            <person name="Hugenholtz P."/>
            <person name="Woyke T."/>
            <person name="Wu D."/>
            <person name="Lang E."/>
            <person name="Kopitz M."/>
            <person name="Brambilla E."/>
            <person name="Klenk H.-P."/>
            <person name="Eisen J.A."/>
        </authorList>
    </citation>
    <scope>NUCLEOTIDE SEQUENCE [LARGE SCALE GENOMIC DNA]</scope>
    <source>
        <strain evidence="15">ATCC 51463 / DSM 15997 / CCUG 23171 / LMG 9086</strain>
    </source>
</reference>
<protein>
    <recommendedName>
        <fullName evidence="4">2-amino-4-hydroxy-6-hydroxymethyldihydropteridine pyrophosphokinase</fullName>
        <ecNumber evidence="3">2.7.6.3</ecNumber>
    </recommendedName>
    <alternativeName>
        <fullName evidence="11">6-hydroxymethyl-7,8-dihydropterin pyrophosphokinase</fullName>
    </alternativeName>
    <alternativeName>
        <fullName evidence="12">7,8-dihydro-6-hydroxymethylpterin-pyrophosphokinase</fullName>
    </alternativeName>
</protein>
<dbReference type="PANTHER" id="PTHR43071">
    <property type="entry name" value="2-AMINO-4-HYDROXY-6-HYDROXYMETHYLDIHYDROPTERIDINE PYROPHOSPHOKINASE"/>
    <property type="match status" value="1"/>
</dbReference>
<dbReference type="RefSeq" id="WP_014790662.1">
    <property type="nucleotide sequence ID" value="NC_018016.1"/>
</dbReference>
<dbReference type="Proteomes" id="UP000006051">
    <property type="component" value="Chromosome"/>
</dbReference>
<evidence type="ECO:0000256" key="10">
    <source>
        <dbReference type="ARBA" id="ARBA00029409"/>
    </source>
</evidence>
<dbReference type="GO" id="GO:0046656">
    <property type="term" value="P:folic acid biosynthetic process"/>
    <property type="evidence" value="ECO:0007669"/>
    <property type="project" value="UniProtKB-KW"/>
</dbReference>
<evidence type="ECO:0000256" key="7">
    <source>
        <dbReference type="ARBA" id="ARBA00022777"/>
    </source>
</evidence>
<dbReference type="InterPro" id="IPR000550">
    <property type="entry name" value="Hppk"/>
</dbReference>
<name>I3ZZC7_ORNRL</name>
<dbReference type="EMBL" id="CP003283">
    <property type="protein sequence ID" value="AFL97061.1"/>
    <property type="molecule type" value="Genomic_DNA"/>
</dbReference>
<dbReference type="EC" id="2.7.6.3" evidence="3"/>
<dbReference type="HOGENOM" id="CLU_097916_1_2_10"/>
<dbReference type="NCBIfam" id="TIGR01498">
    <property type="entry name" value="folK"/>
    <property type="match status" value="1"/>
</dbReference>
<dbReference type="GO" id="GO:0003848">
    <property type="term" value="F:2-amino-4-hydroxy-6-hydroxymethyldihydropteridine diphosphokinase activity"/>
    <property type="evidence" value="ECO:0007669"/>
    <property type="project" value="UniProtKB-EC"/>
</dbReference>
<gene>
    <name evidence="14" type="ordered locus">Ornrh_0866</name>
</gene>
<dbReference type="Gene3D" id="3.30.70.560">
    <property type="entry name" value="7,8-Dihydro-6-hydroxymethylpterin-pyrophosphokinase HPPK"/>
    <property type="match status" value="1"/>
</dbReference>
<dbReference type="UniPathway" id="UPA00077">
    <property type="reaction ID" value="UER00155"/>
</dbReference>
<keyword evidence="7 14" id="KW-0418">Kinase</keyword>
<organism evidence="14 15">
    <name type="scientific">Ornithobacterium rhinotracheale (strain ATCC 51463 / DSM 15997 / CCUG 23171 / CIP 104009 / LMG 9086)</name>
    <dbReference type="NCBI Taxonomy" id="867902"/>
    <lineage>
        <taxon>Bacteria</taxon>
        <taxon>Pseudomonadati</taxon>
        <taxon>Bacteroidota</taxon>
        <taxon>Flavobacteriia</taxon>
        <taxon>Flavobacteriales</taxon>
        <taxon>Weeksellaceae</taxon>
        <taxon>Ornithobacterium</taxon>
    </lineage>
</organism>
<dbReference type="GO" id="GO:0046654">
    <property type="term" value="P:tetrahydrofolate biosynthetic process"/>
    <property type="evidence" value="ECO:0007669"/>
    <property type="project" value="UniProtKB-UniPathway"/>
</dbReference>
<dbReference type="InterPro" id="IPR035907">
    <property type="entry name" value="Hppk_sf"/>
</dbReference>
<dbReference type="KEGG" id="orh:Ornrh_0866"/>
<sequence length="139" mass="15916">MKSKVVLLLGTNLGDRSRNLIQAKEHLSEIGEIFQETSVMETAPVGFTAEQDFYNQVLVFYTELSPVALLKALKVIEKKMGRVYTKPLSGEKYVSRIIDIDILFYENLKFSSKVLILPHEQVKSRKFVHELLKNSEVIN</sequence>
<evidence type="ECO:0000256" key="4">
    <source>
        <dbReference type="ARBA" id="ARBA00016218"/>
    </source>
</evidence>
<feature type="domain" description="7,8-dihydro-6-hydroxymethylpterin-pyrophosphokinase" evidence="13">
    <location>
        <begin position="7"/>
        <end position="132"/>
    </location>
</feature>
<evidence type="ECO:0000256" key="3">
    <source>
        <dbReference type="ARBA" id="ARBA00013253"/>
    </source>
</evidence>
<keyword evidence="5" id="KW-0808">Transferase</keyword>
<dbReference type="AlphaFoldDB" id="I3ZZC7"/>
<evidence type="ECO:0000256" key="9">
    <source>
        <dbReference type="ARBA" id="ARBA00022909"/>
    </source>
</evidence>
<dbReference type="GO" id="GO:0016301">
    <property type="term" value="F:kinase activity"/>
    <property type="evidence" value="ECO:0007669"/>
    <property type="project" value="UniProtKB-KW"/>
</dbReference>
<comment type="function">
    <text evidence="10">Catalyzes the transfer of pyrophosphate from adenosine triphosphate (ATP) to 6-hydroxymethyl-7,8-dihydropterin, an enzymatic step in folate biosynthesis pathway.</text>
</comment>
<dbReference type="CDD" id="cd00483">
    <property type="entry name" value="HPPK"/>
    <property type="match status" value="1"/>
</dbReference>
<evidence type="ECO:0000256" key="12">
    <source>
        <dbReference type="ARBA" id="ARBA00033413"/>
    </source>
</evidence>
<dbReference type="Pfam" id="PF01288">
    <property type="entry name" value="HPPK"/>
    <property type="match status" value="1"/>
</dbReference>
<accession>I3ZZC7</accession>
<evidence type="ECO:0000256" key="11">
    <source>
        <dbReference type="ARBA" id="ARBA00029766"/>
    </source>
</evidence>
<dbReference type="PATRIC" id="fig|867902.3.peg.848"/>